<evidence type="ECO:0000313" key="1">
    <source>
        <dbReference type="EMBL" id="MBD1382019.1"/>
    </source>
</evidence>
<dbReference type="RefSeq" id="WP_191159787.1">
    <property type="nucleotide sequence ID" value="NZ_JACXAI010000024.1"/>
</dbReference>
<comment type="caution">
    <text evidence="1">The sequence shown here is derived from an EMBL/GenBank/DDBJ whole genome shotgun (WGS) entry which is preliminary data.</text>
</comment>
<evidence type="ECO:0000313" key="2">
    <source>
        <dbReference type="Proteomes" id="UP000626844"/>
    </source>
</evidence>
<proteinExistence type="predicted"/>
<name>A0A926NEH8_9BACI</name>
<dbReference type="Proteomes" id="UP000626844">
    <property type="component" value="Unassembled WGS sequence"/>
</dbReference>
<organism evidence="1 2">
    <name type="scientific">Metabacillus arenae</name>
    <dbReference type="NCBI Taxonomy" id="2771434"/>
    <lineage>
        <taxon>Bacteria</taxon>
        <taxon>Bacillati</taxon>
        <taxon>Bacillota</taxon>
        <taxon>Bacilli</taxon>
        <taxon>Bacillales</taxon>
        <taxon>Bacillaceae</taxon>
        <taxon>Metabacillus</taxon>
    </lineage>
</organism>
<protein>
    <submittedName>
        <fullName evidence="1">Uncharacterized protein</fullName>
    </submittedName>
</protein>
<dbReference type="EMBL" id="JACXAI010000024">
    <property type="protein sequence ID" value="MBD1382019.1"/>
    <property type="molecule type" value="Genomic_DNA"/>
</dbReference>
<dbReference type="Pfam" id="PF22116">
    <property type="entry name" value="DUF6944"/>
    <property type="match status" value="1"/>
</dbReference>
<accession>A0A926NEH8</accession>
<keyword evidence="2" id="KW-1185">Reference proteome</keyword>
<gene>
    <name evidence="1" type="ORF">IC621_17460</name>
</gene>
<dbReference type="InterPro" id="IPR054224">
    <property type="entry name" value="DUF6944"/>
</dbReference>
<dbReference type="AlphaFoldDB" id="A0A926NEH8"/>
<reference evidence="1" key="1">
    <citation type="submission" date="2020-09" db="EMBL/GenBank/DDBJ databases">
        <title>A novel bacterium of genus Bacillus, isolated from South China Sea.</title>
        <authorList>
            <person name="Huang H."/>
            <person name="Mo K."/>
            <person name="Hu Y."/>
        </authorList>
    </citation>
    <scope>NUCLEOTIDE SEQUENCE</scope>
    <source>
        <strain evidence="1">IB182487</strain>
    </source>
</reference>
<sequence length="197" mass="20910">MNTQFKEILGSEIAAVGTIMSAIGNTPSISIPSDLQNSLDLWGNVLQAAGNALQADGQEEISLEKIGNEVQSIGNITVIAGTVIDFEKESQQKLVISGNLLQALGGLVSMADEIGDDDSSAGRSYSIIGNLLQSIGNSMQAIGGGYELKENYSRYIDRYQDKNGQVLITNGSWIQAIGSVLSVIGQIKEESQETNDI</sequence>